<reference evidence="1" key="2">
    <citation type="submission" date="2022-06" db="UniProtKB">
        <authorList>
            <consortium name="EnsemblMetazoa"/>
        </authorList>
    </citation>
    <scope>IDENTIFICATION</scope>
    <source>
        <strain evidence="1">PS312</strain>
    </source>
</reference>
<dbReference type="EnsemblMetazoa" id="PPA43744.1">
    <property type="protein sequence ID" value="PPA43744.1"/>
    <property type="gene ID" value="WBGene00282113"/>
</dbReference>
<dbReference type="AlphaFoldDB" id="A0A2A6C7Y3"/>
<evidence type="ECO:0000313" key="2">
    <source>
        <dbReference type="Proteomes" id="UP000005239"/>
    </source>
</evidence>
<gene>
    <name evidence="1" type="primary">WBGene00282113</name>
</gene>
<reference evidence="2" key="1">
    <citation type="journal article" date="2008" name="Nat. Genet.">
        <title>The Pristionchus pacificus genome provides a unique perspective on nematode lifestyle and parasitism.</title>
        <authorList>
            <person name="Dieterich C."/>
            <person name="Clifton S.W."/>
            <person name="Schuster L.N."/>
            <person name="Chinwalla A."/>
            <person name="Delehaunty K."/>
            <person name="Dinkelacker I."/>
            <person name="Fulton L."/>
            <person name="Fulton R."/>
            <person name="Godfrey J."/>
            <person name="Minx P."/>
            <person name="Mitreva M."/>
            <person name="Roeseler W."/>
            <person name="Tian H."/>
            <person name="Witte H."/>
            <person name="Yang S.P."/>
            <person name="Wilson R.K."/>
            <person name="Sommer R.J."/>
        </authorList>
    </citation>
    <scope>NUCLEOTIDE SEQUENCE [LARGE SCALE GENOMIC DNA]</scope>
    <source>
        <strain evidence="2">PS312</strain>
    </source>
</reference>
<keyword evidence="2" id="KW-1185">Reference proteome</keyword>
<sequence>MGNRRRELLILRKIALRQRSKIKDHSQAIPATAAAPSLPNFHRCNGTTTGELVARPETAGTPRFLMHSVHPSPGVQVHEGAMVARMACLNQEDTTEILLSILYISSTQTADSAAVSGRPAGGQPRTREEFPAGRYPFPTVPVEGVFTGLLSGVARWRAPPLCAAFGAVVLPGRAGGYDYRIRLRVPWVSQGIPEPYLGAPQEGEPRVAWVKSGNGEAREGGKGRWLRE</sequence>
<evidence type="ECO:0000313" key="1">
    <source>
        <dbReference type="EnsemblMetazoa" id="PPA43744.1"/>
    </source>
</evidence>
<accession>A0A8R1Z4A7</accession>
<accession>A0A2A6C7Y3</accession>
<dbReference type="Proteomes" id="UP000005239">
    <property type="component" value="Unassembled WGS sequence"/>
</dbReference>
<organism evidence="1 2">
    <name type="scientific">Pristionchus pacificus</name>
    <name type="common">Parasitic nematode worm</name>
    <dbReference type="NCBI Taxonomy" id="54126"/>
    <lineage>
        <taxon>Eukaryota</taxon>
        <taxon>Metazoa</taxon>
        <taxon>Ecdysozoa</taxon>
        <taxon>Nematoda</taxon>
        <taxon>Chromadorea</taxon>
        <taxon>Rhabditida</taxon>
        <taxon>Rhabditina</taxon>
        <taxon>Diplogasteromorpha</taxon>
        <taxon>Diplogasteroidea</taxon>
        <taxon>Neodiplogasteridae</taxon>
        <taxon>Pristionchus</taxon>
    </lineage>
</organism>
<protein>
    <submittedName>
        <fullName evidence="1">Uncharacterized protein</fullName>
    </submittedName>
</protein>
<proteinExistence type="predicted"/>
<name>A0A2A6C7Y3_PRIPA</name>